<dbReference type="Proteomes" id="UP000799421">
    <property type="component" value="Unassembled WGS sequence"/>
</dbReference>
<name>A0A6A7C2H2_9PEZI</name>
<gene>
    <name evidence="2" type="ORF">K470DRAFT_263373</name>
</gene>
<dbReference type="EMBL" id="MU005970">
    <property type="protein sequence ID" value="KAF2861701.1"/>
    <property type="molecule type" value="Genomic_DNA"/>
</dbReference>
<dbReference type="InterPro" id="IPR014756">
    <property type="entry name" value="Ig_E-set"/>
</dbReference>
<dbReference type="OrthoDB" id="4001642at2759"/>
<evidence type="ECO:0000313" key="2">
    <source>
        <dbReference type="EMBL" id="KAF2861701.1"/>
    </source>
</evidence>
<dbReference type="Gene3D" id="2.60.40.640">
    <property type="match status" value="1"/>
</dbReference>
<dbReference type="Pfam" id="PF02752">
    <property type="entry name" value="Arrestin_C"/>
    <property type="match status" value="1"/>
</dbReference>
<dbReference type="SUPFAM" id="SSF81296">
    <property type="entry name" value="E set domains"/>
    <property type="match status" value="1"/>
</dbReference>
<dbReference type="PANTHER" id="PTHR36419:SF1">
    <property type="entry name" value="RHO1 GEF LOCALIZING PROTEIN 1"/>
    <property type="match status" value="1"/>
</dbReference>
<feature type="domain" description="Arrestin C-terminal-like" evidence="1">
    <location>
        <begin position="178"/>
        <end position="333"/>
    </location>
</feature>
<evidence type="ECO:0000259" key="1">
    <source>
        <dbReference type="SMART" id="SM01017"/>
    </source>
</evidence>
<keyword evidence="3" id="KW-1185">Reference proteome</keyword>
<organism evidence="2 3">
    <name type="scientific">Piedraia hortae CBS 480.64</name>
    <dbReference type="NCBI Taxonomy" id="1314780"/>
    <lineage>
        <taxon>Eukaryota</taxon>
        <taxon>Fungi</taxon>
        <taxon>Dikarya</taxon>
        <taxon>Ascomycota</taxon>
        <taxon>Pezizomycotina</taxon>
        <taxon>Dothideomycetes</taxon>
        <taxon>Dothideomycetidae</taxon>
        <taxon>Capnodiales</taxon>
        <taxon>Piedraiaceae</taxon>
        <taxon>Piedraia</taxon>
    </lineage>
</organism>
<dbReference type="InterPro" id="IPR014752">
    <property type="entry name" value="Arrestin-like_C"/>
</dbReference>
<dbReference type="PANTHER" id="PTHR36419">
    <property type="entry name" value="ARRESTIN FAMILY PROTEIN 1"/>
    <property type="match status" value="1"/>
</dbReference>
<sequence length="393" mass="44180">MSAFVRVSGPANENFVIGYPGVDATKARIVGTVEIRPRDGVTAPVLISRVDISLRRRNSINRTVDSLFQLPTARRDTTHPVCHELLLFKCAAGRESEPVYLMDLPFVLFLPNGHDTPPASLQLEKRAAETYYELVVTVQQPVTDMRRNEFLFDVPIRRYNTLSSFGMYNNPKTGEETADHLVKLSVNLPRWSYGPADPVSVYVQLTPNPDWLVRARKVKVQSITVSIVEETTYDRGDEAKLYSKDLARQEHQVKANLSDAGYSTNLGLVFPEKKLRDSDGLLPRSQRKFPMYAVSGFTTITDLYRIDYYLSVKAKLSSSRDIVLRMPIDVCPFDRTRCREELDAISQSVKEAEAVDIARPRAPPPTIIRADDPSGLLALGFAMVGSEKRPFIN</sequence>
<accession>A0A6A7C2H2</accession>
<evidence type="ECO:0000313" key="3">
    <source>
        <dbReference type="Proteomes" id="UP000799421"/>
    </source>
</evidence>
<dbReference type="InterPro" id="IPR053060">
    <property type="entry name" value="Cytokinesis_Signaling_Reg"/>
</dbReference>
<proteinExistence type="predicted"/>
<dbReference type="SMART" id="SM01017">
    <property type="entry name" value="Arrestin_C"/>
    <property type="match status" value="1"/>
</dbReference>
<reference evidence="2" key="1">
    <citation type="journal article" date="2020" name="Stud. Mycol.">
        <title>101 Dothideomycetes genomes: a test case for predicting lifestyles and emergence of pathogens.</title>
        <authorList>
            <person name="Haridas S."/>
            <person name="Albert R."/>
            <person name="Binder M."/>
            <person name="Bloem J."/>
            <person name="Labutti K."/>
            <person name="Salamov A."/>
            <person name="Andreopoulos B."/>
            <person name="Baker S."/>
            <person name="Barry K."/>
            <person name="Bills G."/>
            <person name="Bluhm B."/>
            <person name="Cannon C."/>
            <person name="Castanera R."/>
            <person name="Culley D."/>
            <person name="Daum C."/>
            <person name="Ezra D."/>
            <person name="Gonzalez J."/>
            <person name="Henrissat B."/>
            <person name="Kuo A."/>
            <person name="Liang C."/>
            <person name="Lipzen A."/>
            <person name="Lutzoni F."/>
            <person name="Magnuson J."/>
            <person name="Mondo S."/>
            <person name="Nolan M."/>
            <person name="Ohm R."/>
            <person name="Pangilinan J."/>
            <person name="Park H.-J."/>
            <person name="Ramirez L."/>
            <person name="Alfaro M."/>
            <person name="Sun H."/>
            <person name="Tritt A."/>
            <person name="Yoshinaga Y."/>
            <person name="Zwiers L.-H."/>
            <person name="Turgeon B."/>
            <person name="Goodwin S."/>
            <person name="Spatafora J."/>
            <person name="Crous P."/>
            <person name="Grigoriev I."/>
        </authorList>
    </citation>
    <scope>NUCLEOTIDE SEQUENCE</scope>
    <source>
        <strain evidence="2">CBS 480.64</strain>
    </source>
</reference>
<protein>
    <recommendedName>
        <fullName evidence="1">Arrestin C-terminal-like domain-containing protein</fullName>
    </recommendedName>
</protein>
<dbReference type="AlphaFoldDB" id="A0A6A7C2H2"/>
<dbReference type="GO" id="GO:0000935">
    <property type="term" value="C:division septum"/>
    <property type="evidence" value="ECO:0007669"/>
    <property type="project" value="TreeGrafter"/>
</dbReference>
<dbReference type="GO" id="GO:0000917">
    <property type="term" value="P:division septum assembly"/>
    <property type="evidence" value="ECO:0007669"/>
    <property type="project" value="TreeGrafter"/>
</dbReference>
<dbReference type="InterPro" id="IPR011022">
    <property type="entry name" value="Arrestin_C-like"/>
</dbReference>